<keyword evidence="3" id="KW-1185">Reference proteome</keyword>
<gene>
    <name evidence="2" type="ORF">POPTR_002G045600</name>
</gene>
<feature type="region of interest" description="Disordered" evidence="1">
    <location>
        <begin position="17"/>
        <end position="73"/>
    </location>
</feature>
<dbReference type="InParanoid" id="A0A2K2BDD8"/>
<dbReference type="STRING" id="3694.A0A2K2BDD8"/>
<organism evidence="2 3">
    <name type="scientific">Populus trichocarpa</name>
    <name type="common">Western balsam poplar</name>
    <name type="synonym">Populus balsamifera subsp. trichocarpa</name>
    <dbReference type="NCBI Taxonomy" id="3694"/>
    <lineage>
        <taxon>Eukaryota</taxon>
        <taxon>Viridiplantae</taxon>
        <taxon>Streptophyta</taxon>
        <taxon>Embryophyta</taxon>
        <taxon>Tracheophyta</taxon>
        <taxon>Spermatophyta</taxon>
        <taxon>Magnoliopsida</taxon>
        <taxon>eudicotyledons</taxon>
        <taxon>Gunneridae</taxon>
        <taxon>Pentapetalae</taxon>
        <taxon>rosids</taxon>
        <taxon>fabids</taxon>
        <taxon>Malpighiales</taxon>
        <taxon>Salicaceae</taxon>
        <taxon>Saliceae</taxon>
        <taxon>Populus</taxon>
    </lineage>
</organism>
<dbReference type="Proteomes" id="UP000006729">
    <property type="component" value="Chromosome 2"/>
</dbReference>
<evidence type="ECO:0000313" key="3">
    <source>
        <dbReference type="Proteomes" id="UP000006729"/>
    </source>
</evidence>
<name>A0A2K2BDD8_POPTR</name>
<dbReference type="EMBL" id="CM009291">
    <property type="protein sequence ID" value="PNT47796.1"/>
    <property type="molecule type" value="Genomic_DNA"/>
</dbReference>
<feature type="compositionally biased region" description="Polar residues" evidence="1">
    <location>
        <begin position="17"/>
        <end position="32"/>
    </location>
</feature>
<dbReference type="AlphaFoldDB" id="A0A2K2BDD8"/>
<evidence type="ECO:0000256" key="1">
    <source>
        <dbReference type="SAM" id="MobiDB-lite"/>
    </source>
</evidence>
<dbReference type="OMA" id="CRANPGI"/>
<protein>
    <submittedName>
        <fullName evidence="2">Uncharacterized protein</fullName>
    </submittedName>
</protein>
<reference evidence="2 3" key="1">
    <citation type="journal article" date="2006" name="Science">
        <title>The genome of black cottonwood, Populus trichocarpa (Torr. &amp; Gray).</title>
        <authorList>
            <person name="Tuskan G.A."/>
            <person name="Difazio S."/>
            <person name="Jansson S."/>
            <person name="Bohlmann J."/>
            <person name="Grigoriev I."/>
            <person name="Hellsten U."/>
            <person name="Putnam N."/>
            <person name="Ralph S."/>
            <person name="Rombauts S."/>
            <person name="Salamov A."/>
            <person name="Schein J."/>
            <person name="Sterck L."/>
            <person name="Aerts A."/>
            <person name="Bhalerao R.R."/>
            <person name="Bhalerao R.P."/>
            <person name="Blaudez D."/>
            <person name="Boerjan W."/>
            <person name="Brun A."/>
            <person name="Brunner A."/>
            <person name="Busov V."/>
            <person name="Campbell M."/>
            <person name="Carlson J."/>
            <person name="Chalot M."/>
            <person name="Chapman J."/>
            <person name="Chen G.L."/>
            <person name="Cooper D."/>
            <person name="Coutinho P.M."/>
            <person name="Couturier J."/>
            <person name="Covert S."/>
            <person name="Cronk Q."/>
            <person name="Cunningham R."/>
            <person name="Davis J."/>
            <person name="Degroeve S."/>
            <person name="Dejardin A."/>
            <person name="Depamphilis C."/>
            <person name="Detter J."/>
            <person name="Dirks B."/>
            <person name="Dubchak I."/>
            <person name="Duplessis S."/>
            <person name="Ehlting J."/>
            <person name="Ellis B."/>
            <person name="Gendler K."/>
            <person name="Goodstein D."/>
            <person name="Gribskov M."/>
            <person name="Grimwood J."/>
            <person name="Groover A."/>
            <person name="Gunter L."/>
            <person name="Hamberger B."/>
            <person name="Heinze B."/>
            <person name="Helariutta Y."/>
            <person name="Henrissat B."/>
            <person name="Holligan D."/>
            <person name="Holt R."/>
            <person name="Huang W."/>
            <person name="Islam-Faridi N."/>
            <person name="Jones S."/>
            <person name="Jones-Rhoades M."/>
            <person name="Jorgensen R."/>
            <person name="Joshi C."/>
            <person name="Kangasjarvi J."/>
            <person name="Karlsson J."/>
            <person name="Kelleher C."/>
            <person name="Kirkpatrick R."/>
            <person name="Kirst M."/>
            <person name="Kohler A."/>
            <person name="Kalluri U."/>
            <person name="Larimer F."/>
            <person name="Leebens-Mack J."/>
            <person name="Leple J.C."/>
            <person name="Locascio P."/>
            <person name="Lou Y."/>
            <person name="Lucas S."/>
            <person name="Martin F."/>
            <person name="Montanini B."/>
            <person name="Napoli C."/>
            <person name="Nelson D.R."/>
            <person name="Nelson C."/>
            <person name="Nieminen K."/>
            <person name="Nilsson O."/>
            <person name="Pereda V."/>
            <person name="Peter G."/>
            <person name="Philippe R."/>
            <person name="Pilate G."/>
            <person name="Poliakov A."/>
            <person name="Razumovskaya J."/>
            <person name="Richardson P."/>
            <person name="Rinaldi C."/>
            <person name="Ritland K."/>
            <person name="Rouze P."/>
            <person name="Ryaboy D."/>
            <person name="Schmutz J."/>
            <person name="Schrader J."/>
            <person name="Segerman B."/>
            <person name="Shin H."/>
            <person name="Siddiqui A."/>
            <person name="Sterky F."/>
            <person name="Terry A."/>
            <person name="Tsai C.J."/>
            <person name="Uberbacher E."/>
            <person name="Unneberg P."/>
            <person name="Vahala J."/>
            <person name="Wall K."/>
            <person name="Wessler S."/>
            <person name="Yang G."/>
            <person name="Yin T."/>
            <person name="Douglas C."/>
            <person name="Marra M."/>
            <person name="Sandberg G."/>
            <person name="Van de Peer Y."/>
            <person name="Rokhsar D."/>
        </authorList>
    </citation>
    <scope>NUCLEOTIDE SEQUENCE [LARGE SCALE GENOMIC DNA]</scope>
    <source>
        <strain evidence="3">cv. Nisqually</strain>
    </source>
</reference>
<evidence type="ECO:0000313" key="2">
    <source>
        <dbReference type="EMBL" id="PNT47796.1"/>
    </source>
</evidence>
<sequence length="73" mass="7874">MSSRYRPLSKPISLLKSITNKPSLQPKSTPSFLPTRPPLTFSRPVPQPGDIQSLLPLHSAVSSARPVPSLGNT</sequence>
<proteinExistence type="predicted"/>
<dbReference type="Gramene" id="Potri.002G045600.1.v4.1">
    <property type="protein sequence ID" value="Potri.002G045600.1.v4.1"/>
    <property type="gene ID" value="Potri.002G045600.v4.1"/>
</dbReference>
<accession>A0A2K2BDD8</accession>